<dbReference type="EMBL" id="ML994721">
    <property type="protein sequence ID" value="KAF2175904.1"/>
    <property type="molecule type" value="Genomic_DNA"/>
</dbReference>
<gene>
    <name evidence="1" type="ORF">K469DRAFT_609166</name>
</gene>
<feature type="non-terminal residue" evidence="1">
    <location>
        <position position="1"/>
    </location>
</feature>
<dbReference type="OrthoDB" id="9991317at2759"/>
<dbReference type="SUPFAM" id="SSF48452">
    <property type="entry name" value="TPR-like"/>
    <property type="match status" value="1"/>
</dbReference>
<dbReference type="Gene3D" id="1.25.40.10">
    <property type="entry name" value="Tetratricopeptide repeat domain"/>
    <property type="match status" value="1"/>
</dbReference>
<evidence type="ECO:0000313" key="1">
    <source>
        <dbReference type="EMBL" id="KAF2175904.1"/>
    </source>
</evidence>
<evidence type="ECO:0000313" key="2">
    <source>
        <dbReference type="Proteomes" id="UP000800200"/>
    </source>
</evidence>
<reference evidence="1" key="1">
    <citation type="journal article" date="2020" name="Stud. Mycol.">
        <title>101 Dothideomycetes genomes: a test case for predicting lifestyles and emergence of pathogens.</title>
        <authorList>
            <person name="Haridas S."/>
            <person name="Albert R."/>
            <person name="Binder M."/>
            <person name="Bloem J."/>
            <person name="Labutti K."/>
            <person name="Salamov A."/>
            <person name="Andreopoulos B."/>
            <person name="Baker S."/>
            <person name="Barry K."/>
            <person name="Bills G."/>
            <person name="Bluhm B."/>
            <person name="Cannon C."/>
            <person name="Castanera R."/>
            <person name="Culley D."/>
            <person name="Daum C."/>
            <person name="Ezra D."/>
            <person name="Gonzalez J."/>
            <person name="Henrissat B."/>
            <person name="Kuo A."/>
            <person name="Liang C."/>
            <person name="Lipzen A."/>
            <person name="Lutzoni F."/>
            <person name="Magnuson J."/>
            <person name="Mondo S."/>
            <person name="Nolan M."/>
            <person name="Ohm R."/>
            <person name="Pangilinan J."/>
            <person name="Park H.-J."/>
            <person name="Ramirez L."/>
            <person name="Alfaro M."/>
            <person name="Sun H."/>
            <person name="Tritt A."/>
            <person name="Yoshinaga Y."/>
            <person name="Zwiers L.-H."/>
            <person name="Turgeon B."/>
            <person name="Goodwin S."/>
            <person name="Spatafora J."/>
            <person name="Crous P."/>
            <person name="Grigoriev I."/>
        </authorList>
    </citation>
    <scope>NUCLEOTIDE SEQUENCE</scope>
    <source>
        <strain evidence="1">CBS 207.26</strain>
    </source>
</reference>
<name>A0A6A6D8Q1_9PEZI</name>
<dbReference type="Proteomes" id="UP000800200">
    <property type="component" value="Unassembled WGS sequence"/>
</dbReference>
<protein>
    <recommendedName>
        <fullName evidence="3">Tetratricopeptide repeat protein</fullName>
    </recommendedName>
</protein>
<keyword evidence="2" id="KW-1185">Reference proteome</keyword>
<evidence type="ECO:0008006" key="3">
    <source>
        <dbReference type="Google" id="ProtNLM"/>
    </source>
</evidence>
<accession>A0A6A6D8Q1</accession>
<proteinExistence type="predicted"/>
<sequence length="137" mass="15560">NLSHAFEVTDMVVEATPQDHPDRAACLNNVGNWLGTRSDRTGSMHGFNRAVEVADMAVEATPQDHPDRAGRLNNLGYWLGRRFERTKAIGDLERSIFSFRQGWECRSAPPSIRIRLAREVASYLASQSDWEEYHTRS</sequence>
<dbReference type="AlphaFoldDB" id="A0A6A6D8Q1"/>
<dbReference type="InterPro" id="IPR011990">
    <property type="entry name" value="TPR-like_helical_dom_sf"/>
</dbReference>
<organism evidence="1 2">
    <name type="scientific">Zopfia rhizophila CBS 207.26</name>
    <dbReference type="NCBI Taxonomy" id="1314779"/>
    <lineage>
        <taxon>Eukaryota</taxon>
        <taxon>Fungi</taxon>
        <taxon>Dikarya</taxon>
        <taxon>Ascomycota</taxon>
        <taxon>Pezizomycotina</taxon>
        <taxon>Dothideomycetes</taxon>
        <taxon>Dothideomycetes incertae sedis</taxon>
        <taxon>Zopfiaceae</taxon>
        <taxon>Zopfia</taxon>
    </lineage>
</organism>